<reference evidence="3" key="1">
    <citation type="submission" date="2025-08" db="UniProtKB">
        <authorList>
            <consortium name="Ensembl"/>
        </authorList>
    </citation>
    <scope>IDENTIFICATION</scope>
</reference>
<evidence type="ECO:0000259" key="2">
    <source>
        <dbReference type="PROSITE" id="PS51390"/>
    </source>
</evidence>
<dbReference type="SMART" id="SM00217">
    <property type="entry name" value="WAP"/>
    <property type="match status" value="1"/>
</dbReference>
<reference evidence="3" key="2">
    <citation type="submission" date="2025-09" db="UniProtKB">
        <authorList>
            <consortium name="Ensembl"/>
        </authorList>
    </citation>
    <scope>IDENTIFICATION</scope>
</reference>
<sequence>MKLSRLSLLIVTIFLCYDMAQSGVNRKALTPKPGYCPEFPQSCPFVIIPFCKYDRGCKGRKKCCFFYCQYKCVDPWLVSN</sequence>
<evidence type="ECO:0000313" key="4">
    <source>
        <dbReference type="Proteomes" id="UP000694385"/>
    </source>
</evidence>
<dbReference type="Pfam" id="PF00095">
    <property type="entry name" value="WAP"/>
    <property type="match status" value="1"/>
</dbReference>
<dbReference type="PRINTS" id="PR00003">
    <property type="entry name" value="4DISULPHCORE"/>
</dbReference>
<evidence type="ECO:0000313" key="3">
    <source>
        <dbReference type="Ensembl" id="ENSJJAP00000020970.1"/>
    </source>
</evidence>
<dbReference type="GO" id="GO:0005576">
    <property type="term" value="C:extracellular region"/>
    <property type="evidence" value="ECO:0007669"/>
    <property type="project" value="InterPro"/>
</dbReference>
<dbReference type="Proteomes" id="UP000694385">
    <property type="component" value="Unassembled WGS sequence"/>
</dbReference>
<protein>
    <submittedName>
        <fullName evidence="3">WAP four-disulfide core domain protein 15A-like</fullName>
    </submittedName>
</protein>
<dbReference type="AlphaFoldDB" id="A0A8C5LBC3"/>
<keyword evidence="4" id="KW-1185">Reference proteome</keyword>
<dbReference type="PROSITE" id="PS51390">
    <property type="entry name" value="WAP"/>
    <property type="match status" value="1"/>
</dbReference>
<evidence type="ECO:0000256" key="1">
    <source>
        <dbReference type="SAM" id="SignalP"/>
    </source>
</evidence>
<gene>
    <name evidence="3" type="primary">LOC101605756</name>
</gene>
<proteinExistence type="predicted"/>
<dbReference type="SUPFAM" id="SSF57256">
    <property type="entry name" value="Elafin-like"/>
    <property type="match status" value="1"/>
</dbReference>
<organism evidence="3 4">
    <name type="scientific">Jaculus jaculus</name>
    <name type="common">Lesser Egyptian jerboa</name>
    <dbReference type="NCBI Taxonomy" id="51337"/>
    <lineage>
        <taxon>Eukaryota</taxon>
        <taxon>Metazoa</taxon>
        <taxon>Chordata</taxon>
        <taxon>Craniata</taxon>
        <taxon>Vertebrata</taxon>
        <taxon>Euteleostomi</taxon>
        <taxon>Mammalia</taxon>
        <taxon>Eutheria</taxon>
        <taxon>Euarchontoglires</taxon>
        <taxon>Glires</taxon>
        <taxon>Rodentia</taxon>
        <taxon>Myomorpha</taxon>
        <taxon>Dipodoidea</taxon>
        <taxon>Dipodidae</taxon>
        <taxon>Dipodinae</taxon>
        <taxon>Jaculus</taxon>
    </lineage>
</organism>
<feature type="chain" id="PRO_5034240797" evidence="1">
    <location>
        <begin position="23"/>
        <end position="80"/>
    </location>
</feature>
<dbReference type="GeneID" id="101605756"/>
<dbReference type="InterPro" id="IPR008197">
    <property type="entry name" value="WAP_dom"/>
</dbReference>
<keyword evidence="1" id="KW-0732">Signal</keyword>
<dbReference type="InterPro" id="IPR036645">
    <property type="entry name" value="Elafin-like_sf"/>
</dbReference>
<feature type="domain" description="WAP" evidence="2">
    <location>
        <begin position="29"/>
        <end position="76"/>
    </location>
</feature>
<dbReference type="GeneTree" id="ENSGT00390000002529"/>
<dbReference type="Gene3D" id="4.10.75.10">
    <property type="entry name" value="Elafin-like"/>
    <property type="match status" value="1"/>
</dbReference>
<dbReference type="GO" id="GO:0030414">
    <property type="term" value="F:peptidase inhibitor activity"/>
    <property type="evidence" value="ECO:0007669"/>
    <property type="project" value="InterPro"/>
</dbReference>
<dbReference type="OrthoDB" id="9794641at2759"/>
<feature type="signal peptide" evidence="1">
    <location>
        <begin position="1"/>
        <end position="22"/>
    </location>
</feature>
<accession>A0A8C5LBC3</accession>
<name>A0A8C5LBC3_JACJA</name>
<dbReference type="OMA" id="AKKCCFY"/>
<dbReference type="Ensembl" id="ENSJJAT00000027520.1">
    <property type="protein sequence ID" value="ENSJJAP00000020970.1"/>
    <property type="gene ID" value="ENSJJAG00000021478.1"/>
</dbReference>